<dbReference type="OrthoDB" id="9782828at2"/>
<feature type="active site" description="Schiff-base intermediate with substrate" evidence="12 14">
    <location>
        <position position="162"/>
    </location>
</feature>
<dbReference type="UniPathway" id="UPA00034">
    <property type="reaction ID" value="UER00017"/>
</dbReference>
<feature type="site" description="Part of a proton relay during catalysis" evidence="12">
    <location>
        <position position="108"/>
    </location>
</feature>
<evidence type="ECO:0000256" key="5">
    <source>
        <dbReference type="ARBA" id="ARBA00022490"/>
    </source>
</evidence>
<accession>A0A480AX92</accession>
<dbReference type="InterPro" id="IPR005263">
    <property type="entry name" value="DapA"/>
</dbReference>
<evidence type="ECO:0000256" key="1">
    <source>
        <dbReference type="ARBA" id="ARBA00003294"/>
    </source>
</evidence>
<dbReference type="GO" id="GO:0019877">
    <property type="term" value="P:diaminopimelate biosynthetic process"/>
    <property type="evidence" value="ECO:0007669"/>
    <property type="project" value="UniProtKB-UniRule"/>
</dbReference>
<comment type="pathway">
    <text evidence="2 12">Amino-acid biosynthesis; L-lysine biosynthesis via DAP pathway; (S)-tetrahydrodipicolinate from L-aspartate: step 3/4.</text>
</comment>
<feature type="active site" description="Proton donor/acceptor" evidence="12 14">
    <location>
        <position position="134"/>
    </location>
</feature>
<comment type="catalytic activity">
    <reaction evidence="11 12">
        <text>L-aspartate 4-semialdehyde + pyruvate = (2S,4S)-4-hydroxy-2,3,4,5-tetrahydrodipicolinate + H2O + H(+)</text>
        <dbReference type="Rhea" id="RHEA:34171"/>
        <dbReference type="ChEBI" id="CHEBI:15361"/>
        <dbReference type="ChEBI" id="CHEBI:15377"/>
        <dbReference type="ChEBI" id="CHEBI:15378"/>
        <dbReference type="ChEBI" id="CHEBI:67139"/>
        <dbReference type="ChEBI" id="CHEBI:537519"/>
        <dbReference type="EC" id="4.3.3.7"/>
    </reaction>
</comment>
<dbReference type="GO" id="GO:0008840">
    <property type="term" value="F:4-hydroxy-tetrahydrodipicolinate synthase activity"/>
    <property type="evidence" value="ECO:0007669"/>
    <property type="project" value="UniProtKB-UniRule"/>
</dbReference>
<evidence type="ECO:0000256" key="6">
    <source>
        <dbReference type="ARBA" id="ARBA00022605"/>
    </source>
</evidence>
<dbReference type="GO" id="GO:0005737">
    <property type="term" value="C:cytoplasm"/>
    <property type="evidence" value="ECO:0007669"/>
    <property type="project" value="UniProtKB-SubCell"/>
</dbReference>
<feature type="site" description="Part of a proton relay during catalysis" evidence="12">
    <location>
        <position position="45"/>
    </location>
</feature>
<comment type="subcellular location">
    <subcellularLocation>
        <location evidence="12">Cytoplasm</location>
    </subcellularLocation>
</comment>
<keyword evidence="6 12" id="KW-0028">Amino-acid biosynthesis</keyword>
<dbReference type="Gene3D" id="3.20.20.70">
    <property type="entry name" value="Aldolase class I"/>
    <property type="match status" value="1"/>
</dbReference>
<dbReference type="SMART" id="SM01130">
    <property type="entry name" value="DHDPS"/>
    <property type="match status" value="1"/>
</dbReference>
<proteinExistence type="inferred from homology"/>
<evidence type="ECO:0000256" key="12">
    <source>
        <dbReference type="HAMAP-Rule" id="MF_00418"/>
    </source>
</evidence>
<comment type="caution">
    <text evidence="12">Was originally thought to be a dihydrodipicolinate synthase (DHDPS), catalyzing the condensation of (S)-aspartate-beta-semialdehyde [(S)-ASA] and pyruvate to dihydrodipicolinate (DHDP). However, it was shown in E.coli that the product of the enzymatic reaction is not dihydrodipicolinate but in fact (4S)-4-hydroxy-2,3,4,5-tetrahydro-(2S)-dipicolinic acid (HTPA), and that the consecutive dehydration reaction leading to DHDP is not spontaneous but catalyzed by DapB.</text>
</comment>
<dbReference type="InterPro" id="IPR020625">
    <property type="entry name" value="Schiff_base-form_aldolases_AS"/>
</dbReference>
<evidence type="ECO:0000256" key="14">
    <source>
        <dbReference type="PIRSR" id="PIRSR001365-1"/>
    </source>
</evidence>
<dbReference type="PIRSF" id="PIRSF001365">
    <property type="entry name" value="DHDPS"/>
    <property type="match status" value="1"/>
</dbReference>
<dbReference type="PROSITE" id="PS00666">
    <property type="entry name" value="DHDPS_2"/>
    <property type="match status" value="1"/>
</dbReference>
<name>A0A480AX92_9BURK</name>
<dbReference type="InterPro" id="IPR002220">
    <property type="entry name" value="DapA-like"/>
</dbReference>
<keyword evidence="9 12" id="KW-0456">Lyase</keyword>
<keyword evidence="5 12" id="KW-0963">Cytoplasm</keyword>
<dbReference type="RefSeq" id="WP_137733149.1">
    <property type="nucleotide sequence ID" value="NZ_BJCL01000005.1"/>
</dbReference>
<gene>
    <name evidence="16" type="primary">dapA_2</name>
    <name evidence="12" type="synonym">dapA</name>
    <name evidence="16" type="ORF">AQPW35_24990</name>
</gene>
<comment type="caution">
    <text evidence="16">The sequence shown here is derived from an EMBL/GenBank/DDBJ whole genome shotgun (WGS) entry which is preliminary data.</text>
</comment>
<evidence type="ECO:0000256" key="7">
    <source>
        <dbReference type="ARBA" id="ARBA00022915"/>
    </source>
</evidence>
<evidence type="ECO:0000256" key="11">
    <source>
        <dbReference type="ARBA" id="ARBA00047836"/>
    </source>
</evidence>
<sequence length="287" mass="29416">MVEFNGIWVPLVTPFRDGAVDGPALRRLVQHLAAQGVAGFVACGSTGEAATLTEAEQASVLATTLDAAGGKPVLMGLAGVDAQAIARRAQALAERHRPAGWLLAPPPYVKPSQAGIVQHFHTVASATPLPLVAYDIPARTGVRIQMGTLLALAEHPLIRAVKDCSGDRAAAEAVLADGRLALLGGNDDELFDQLARGAAGGITASAHLATGAFVRLAALLRGDGSLAEARALWRRLAPITQAAFAEPNPAVIKGALARQGWMADGLRPPMLPAAAASVDALLGSAKL</sequence>
<dbReference type="AlphaFoldDB" id="A0A480AX92"/>
<evidence type="ECO:0000256" key="2">
    <source>
        <dbReference type="ARBA" id="ARBA00005120"/>
    </source>
</evidence>
<evidence type="ECO:0000256" key="15">
    <source>
        <dbReference type="PIRSR" id="PIRSR001365-2"/>
    </source>
</evidence>
<reference evidence="17" key="1">
    <citation type="submission" date="2019-03" db="EMBL/GenBank/DDBJ databases">
        <title>Aquabacterium pictum sp.nov., the first bacteriochlorophyll a-containing freshwater bacterium in the genus Aquabacterium of the class Betaproteobacteria.</title>
        <authorList>
            <person name="Hirose S."/>
            <person name="Tank M."/>
            <person name="Hara E."/>
            <person name="Tamaki H."/>
            <person name="Takaichi S."/>
            <person name="Haruta S."/>
            <person name="Hanada S."/>
        </authorList>
    </citation>
    <scope>NUCLEOTIDE SEQUENCE [LARGE SCALE GENOMIC DNA]</scope>
    <source>
        <strain evidence="17">W35</strain>
    </source>
</reference>
<dbReference type="PANTHER" id="PTHR12128">
    <property type="entry name" value="DIHYDRODIPICOLINATE SYNTHASE"/>
    <property type="match status" value="1"/>
</dbReference>
<feature type="binding site" evidence="12 15">
    <location>
        <position position="46"/>
    </location>
    <ligand>
        <name>pyruvate</name>
        <dbReference type="ChEBI" id="CHEBI:15361"/>
    </ligand>
</feature>
<keyword evidence="17" id="KW-1185">Reference proteome</keyword>
<evidence type="ECO:0000313" key="16">
    <source>
        <dbReference type="EMBL" id="GCL63418.1"/>
    </source>
</evidence>
<dbReference type="InterPro" id="IPR013785">
    <property type="entry name" value="Aldolase_TIM"/>
</dbReference>
<comment type="subunit">
    <text evidence="12">Homotetramer; dimer of dimers.</text>
</comment>
<keyword evidence="8 12" id="KW-0457">Lysine biosynthesis</keyword>
<keyword evidence="10 12" id="KW-0704">Schiff base</keyword>
<dbReference type="EMBL" id="BJCL01000005">
    <property type="protein sequence ID" value="GCL63418.1"/>
    <property type="molecule type" value="Genomic_DNA"/>
</dbReference>
<dbReference type="Pfam" id="PF00701">
    <property type="entry name" value="DHDPS"/>
    <property type="match status" value="1"/>
</dbReference>
<evidence type="ECO:0000256" key="8">
    <source>
        <dbReference type="ARBA" id="ARBA00023154"/>
    </source>
</evidence>
<evidence type="ECO:0000256" key="4">
    <source>
        <dbReference type="ARBA" id="ARBA00012086"/>
    </source>
</evidence>
<dbReference type="HAMAP" id="MF_00418">
    <property type="entry name" value="DapA"/>
    <property type="match status" value="1"/>
</dbReference>
<evidence type="ECO:0000256" key="13">
    <source>
        <dbReference type="PIRNR" id="PIRNR001365"/>
    </source>
</evidence>
<feature type="binding site" evidence="12 15">
    <location>
        <position position="202"/>
    </location>
    <ligand>
        <name>pyruvate</name>
        <dbReference type="ChEBI" id="CHEBI:15361"/>
    </ligand>
</feature>
<dbReference type="GO" id="GO:0009089">
    <property type="term" value="P:lysine biosynthetic process via diaminopimelate"/>
    <property type="evidence" value="ECO:0007669"/>
    <property type="project" value="UniProtKB-UniRule"/>
</dbReference>
<comment type="function">
    <text evidence="1 12">Catalyzes the condensation of (S)-aspartate-beta-semialdehyde [(S)-ASA] and pyruvate to 4-hydroxy-tetrahydrodipicolinate (HTPA).</text>
</comment>
<dbReference type="CDD" id="cd00950">
    <property type="entry name" value="DHDPS"/>
    <property type="match status" value="1"/>
</dbReference>
<comment type="similarity">
    <text evidence="3 12 13">Belongs to the DapA family.</text>
</comment>
<dbReference type="EC" id="4.3.3.7" evidence="4 12"/>
<evidence type="ECO:0000256" key="10">
    <source>
        <dbReference type="ARBA" id="ARBA00023270"/>
    </source>
</evidence>
<organism evidence="16 17">
    <name type="scientific">Pseudaquabacterium pictum</name>
    <dbReference type="NCBI Taxonomy" id="2315236"/>
    <lineage>
        <taxon>Bacteria</taxon>
        <taxon>Pseudomonadati</taxon>
        <taxon>Pseudomonadota</taxon>
        <taxon>Betaproteobacteria</taxon>
        <taxon>Burkholderiales</taxon>
        <taxon>Sphaerotilaceae</taxon>
        <taxon>Pseudaquabacterium</taxon>
    </lineage>
</organism>
<keyword evidence="7 12" id="KW-0220">Diaminopimelate biosynthesis</keyword>
<dbReference type="PANTHER" id="PTHR12128:SF66">
    <property type="entry name" value="4-HYDROXY-2-OXOGLUTARATE ALDOLASE, MITOCHONDRIAL"/>
    <property type="match status" value="1"/>
</dbReference>
<evidence type="ECO:0000313" key="17">
    <source>
        <dbReference type="Proteomes" id="UP000301751"/>
    </source>
</evidence>
<dbReference type="Proteomes" id="UP000301751">
    <property type="component" value="Unassembled WGS sequence"/>
</dbReference>
<dbReference type="SUPFAM" id="SSF51569">
    <property type="entry name" value="Aldolase"/>
    <property type="match status" value="1"/>
</dbReference>
<dbReference type="PRINTS" id="PR00146">
    <property type="entry name" value="DHPICSNTHASE"/>
</dbReference>
<protein>
    <recommendedName>
        <fullName evidence="4 12">4-hydroxy-tetrahydrodipicolinate synthase</fullName>
        <shortName evidence="12">HTPA synthase</shortName>
        <ecNumber evidence="4 12">4.3.3.7</ecNumber>
    </recommendedName>
</protein>
<evidence type="ECO:0000256" key="9">
    <source>
        <dbReference type="ARBA" id="ARBA00023239"/>
    </source>
</evidence>
<evidence type="ECO:0000256" key="3">
    <source>
        <dbReference type="ARBA" id="ARBA00007592"/>
    </source>
</evidence>